<keyword evidence="3" id="KW-0813">Transport</keyword>
<dbReference type="GO" id="GO:0005886">
    <property type="term" value="C:plasma membrane"/>
    <property type="evidence" value="ECO:0007669"/>
    <property type="project" value="UniProtKB-SubCell"/>
</dbReference>
<keyword evidence="6 12" id="KW-0812">Transmembrane</keyword>
<feature type="transmembrane region" description="Helical" evidence="12">
    <location>
        <begin position="90"/>
        <end position="115"/>
    </location>
</feature>
<keyword evidence="7" id="KW-0479">Metal-binding</keyword>
<keyword evidence="9 12" id="KW-1133">Transmembrane helix</keyword>
<evidence type="ECO:0000256" key="2">
    <source>
        <dbReference type="ARBA" id="ARBA00009819"/>
    </source>
</evidence>
<dbReference type="GO" id="GO:0020037">
    <property type="term" value="F:heme binding"/>
    <property type="evidence" value="ECO:0007669"/>
    <property type="project" value="TreeGrafter"/>
</dbReference>
<keyword evidence="10" id="KW-0408">Iron</keyword>
<dbReference type="Proteomes" id="UP000199202">
    <property type="component" value="Unassembled WGS sequence"/>
</dbReference>
<dbReference type="GO" id="GO:0016682">
    <property type="term" value="F:oxidoreductase activity, acting on diphenols and related substances as donors, oxygen as acceptor"/>
    <property type="evidence" value="ECO:0007669"/>
    <property type="project" value="TreeGrafter"/>
</dbReference>
<accession>A0A1G9PVW3</accession>
<keyword evidence="5" id="KW-0349">Heme</keyword>
<dbReference type="GO" id="GO:0009055">
    <property type="term" value="F:electron transfer activity"/>
    <property type="evidence" value="ECO:0007669"/>
    <property type="project" value="InterPro"/>
</dbReference>
<evidence type="ECO:0000256" key="8">
    <source>
        <dbReference type="ARBA" id="ARBA00022982"/>
    </source>
</evidence>
<proteinExistence type="inferred from homology"/>
<evidence type="ECO:0000256" key="12">
    <source>
        <dbReference type="SAM" id="Phobius"/>
    </source>
</evidence>
<dbReference type="PANTHER" id="PTHR30365">
    <property type="entry name" value="CYTOCHROME D UBIQUINOL OXIDASE"/>
    <property type="match status" value="1"/>
</dbReference>
<dbReference type="InterPro" id="IPR002585">
    <property type="entry name" value="Cyt-d_ubiquinol_oxidase_su_1"/>
</dbReference>
<dbReference type="GO" id="GO:0070069">
    <property type="term" value="C:cytochrome complex"/>
    <property type="evidence" value="ECO:0007669"/>
    <property type="project" value="InterPro"/>
</dbReference>
<evidence type="ECO:0000256" key="11">
    <source>
        <dbReference type="ARBA" id="ARBA00023136"/>
    </source>
</evidence>
<dbReference type="STRING" id="633440.SAMN05421869_134107"/>
<evidence type="ECO:0000256" key="7">
    <source>
        <dbReference type="ARBA" id="ARBA00022723"/>
    </source>
</evidence>
<gene>
    <name evidence="13" type="ORF">SAMN05421869_134107</name>
</gene>
<evidence type="ECO:0000313" key="13">
    <source>
        <dbReference type="EMBL" id="SDM02387.1"/>
    </source>
</evidence>
<evidence type="ECO:0000256" key="6">
    <source>
        <dbReference type="ARBA" id="ARBA00022692"/>
    </source>
</evidence>
<keyword evidence="14" id="KW-1185">Reference proteome</keyword>
<comment type="similarity">
    <text evidence="2">Belongs to the cytochrome ubiquinol oxidase subunit 1 family.</text>
</comment>
<evidence type="ECO:0000256" key="5">
    <source>
        <dbReference type="ARBA" id="ARBA00022617"/>
    </source>
</evidence>
<organism evidence="13 14">
    <name type="scientific">Nonomuraea jiangxiensis</name>
    <dbReference type="NCBI Taxonomy" id="633440"/>
    <lineage>
        <taxon>Bacteria</taxon>
        <taxon>Bacillati</taxon>
        <taxon>Actinomycetota</taxon>
        <taxon>Actinomycetes</taxon>
        <taxon>Streptosporangiales</taxon>
        <taxon>Streptosporangiaceae</taxon>
        <taxon>Nonomuraea</taxon>
    </lineage>
</organism>
<dbReference type="GO" id="GO:0019646">
    <property type="term" value="P:aerobic electron transport chain"/>
    <property type="evidence" value="ECO:0007669"/>
    <property type="project" value="InterPro"/>
</dbReference>
<dbReference type="PANTHER" id="PTHR30365:SF15">
    <property type="entry name" value="CYTOCHROME BD UBIQUINOL OXIDASE SUBUNIT 1"/>
    <property type="match status" value="1"/>
</dbReference>
<dbReference type="AlphaFoldDB" id="A0A1G9PVW3"/>
<evidence type="ECO:0000256" key="1">
    <source>
        <dbReference type="ARBA" id="ARBA00004651"/>
    </source>
</evidence>
<reference evidence="13 14" key="1">
    <citation type="submission" date="2016-10" db="EMBL/GenBank/DDBJ databases">
        <authorList>
            <person name="de Groot N.N."/>
        </authorList>
    </citation>
    <scope>NUCLEOTIDE SEQUENCE [LARGE SCALE GENOMIC DNA]</scope>
    <source>
        <strain evidence="13 14">CGMCC 4.6533</strain>
    </source>
</reference>
<evidence type="ECO:0000256" key="9">
    <source>
        <dbReference type="ARBA" id="ARBA00022989"/>
    </source>
</evidence>
<evidence type="ECO:0000313" key="14">
    <source>
        <dbReference type="Proteomes" id="UP000199202"/>
    </source>
</evidence>
<dbReference type="RefSeq" id="WP_281250118.1">
    <property type="nucleotide sequence ID" value="NZ_FNDJ01000034.1"/>
</dbReference>
<dbReference type="Pfam" id="PF01654">
    <property type="entry name" value="Cyt_bd_oxida_I"/>
    <property type="match status" value="1"/>
</dbReference>
<comment type="subcellular location">
    <subcellularLocation>
        <location evidence="1">Cell membrane</location>
        <topology evidence="1">Multi-pass membrane protein</topology>
    </subcellularLocation>
</comment>
<evidence type="ECO:0000256" key="3">
    <source>
        <dbReference type="ARBA" id="ARBA00022448"/>
    </source>
</evidence>
<evidence type="ECO:0000256" key="4">
    <source>
        <dbReference type="ARBA" id="ARBA00022475"/>
    </source>
</evidence>
<feature type="transmembrane region" description="Helical" evidence="12">
    <location>
        <begin position="57"/>
        <end position="78"/>
    </location>
</feature>
<keyword evidence="8" id="KW-0249">Electron transport</keyword>
<dbReference type="EMBL" id="FNDJ01000034">
    <property type="protein sequence ID" value="SDM02387.1"/>
    <property type="molecule type" value="Genomic_DNA"/>
</dbReference>
<keyword evidence="11 12" id="KW-0472">Membrane</keyword>
<feature type="transmembrane region" description="Helical" evidence="12">
    <location>
        <begin position="16"/>
        <end position="36"/>
    </location>
</feature>
<name>A0A1G9PVW3_9ACTN</name>
<keyword evidence="4" id="KW-1003">Cell membrane</keyword>
<sequence>MDALTLARLEFGITTSLHFLFVALTLGLAPLIAFLQTRWVRTGNPLHERLTKFWGQIYVINYGLGIISGLLLEFQFSLNWSGLTHFAGELFGAPLAMETLFAFFVESTFLGLWIFGWGKMPKVLHLISFYIVGARRWPPPISSSSRTDFCRTRWVSYATAMACAWSTSARCSPIRPRCWPSGTFCPPRSW</sequence>
<evidence type="ECO:0000256" key="10">
    <source>
        <dbReference type="ARBA" id="ARBA00023004"/>
    </source>
</evidence>
<protein>
    <submittedName>
        <fullName evidence="13">Cytochrome bd terminal oxidase subunit I</fullName>
    </submittedName>
</protein>
<dbReference type="GO" id="GO:0046872">
    <property type="term" value="F:metal ion binding"/>
    <property type="evidence" value="ECO:0007669"/>
    <property type="project" value="UniProtKB-KW"/>
</dbReference>